<name>A0ABN2ZPJ3_9ACTN</name>
<dbReference type="Proteomes" id="UP001501771">
    <property type="component" value="Unassembled WGS sequence"/>
</dbReference>
<organism evidence="2 3">
    <name type="scientific">Nocardioides koreensis</name>
    <dbReference type="NCBI Taxonomy" id="433651"/>
    <lineage>
        <taxon>Bacteria</taxon>
        <taxon>Bacillati</taxon>
        <taxon>Actinomycetota</taxon>
        <taxon>Actinomycetes</taxon>
        <taxon>Propionibacteriales</taxon>
        <taxon>Nocardioidaceae</taxon>
        <taxon>Nocardioides</taxon>
    </lineage>
</organism>
<gene>
    <name evidence="2" type="ORF">GCM10009844_20370</name>
</gene>
<keyword evidence="1" id="KW-0472">Membrane</keyword>
<keyword evidence="1" id="KW-1133">Transmembrane helix</keyword>
<keyword evidence="3" id="KW-1185">Reference proteome</keyword>
<evidence type="ECO:0000313" key="3">
    <source>
        <dbReference type="Proteomes" id="UP001501771"/>
    </source>
</evidence>
<keyword evidence="1" id="KW-0812">Transmembrane</keyword>
<proteinExistence type="predicted"/>
<accession>A0ABN2ZPJ3</accession>
<reference evidence="2 3" key="1">
    <citation type="journal article" date="2019" name="Int. J. Syst. Evol. Microbiol.">
        <title>The Global Catalogue of Microorganisms (GCM) 10K type strain sequencing project: providing services to taxonomists for standard genome sequencing and annotation.</title>
        <authorList>
            <consortium name="The Broad Institute Genomics Platform"/>
            <consortium name="The Broad Institute Genome Sequencing Center for Infectious Disease"/>
            <person name="Wu L."/>
            <person name="Ma J."/>
        </authorList>
    </citation>
    <scope>NUCLEOTIDE SEQUENCE [LARGE SCALE GENOMIC DNA]</scope>
    <source>
        <strain evidence="2 3">JCM 16022</strain>
    </source>
</reference>
<dbReference type="EMBL" id="BAAAQR010000005">
    <property type="protein sequence ID" value="GAA2145527.1"/>
    <property type="molecule type" value="Genomic_DNA"/>
</dbReference>
<sequence length="73" mass="7704">MQSVNEVSVVVVDGIGGLSGVGAGIADFRAWIVAGVVLIALAALAWWTMKPAGRVDRDRQEAGRSARTPKRRS</sequence>
<evidence type="ECO:0000256" key="1">
    <source>
        <dbReference type="SAM" id="Phobius"/>
    </source>
</evidence>
<feature type="transmembrane region" description="Helical" evidence="1">
    <location>
        <begin position="28"/>
        <end position="49"/>
    </location>
</feature>
<comment type="caution">
    <text evidence="2">The sequence shown here is derived from an EMBL/GenBank/DDBJ whole genome shotgun (WGS) entry which is preliminary data.</text>
</comment>
<evidence type="ECO:0000313" key="2">
    <source>
        <dbReference type="EMBL" id="GAA2145527.1"/>
    </source>
</evidence>
<protein>
    <submittedName>
        <fullName evidence="2">Uncharacterized protein</fullName>
    </submittedName>
</protein>